<dbReference type="InterPro" id="IPR049492">
    <property type="entry name" value="BD-FAE-like_dom"/>
</dbReference>
<proteinExistence type="predicted"/>
<dbReference type="EMBL" id="JBHUKR010000005">
    <property type="protein sequence ID" value="MFD2416245.1"/>
    <property type="molecule type" value="Genomic_DNA"/>
</dbReference>
<dbReference type="GO" id="GO:0016787">
    <property type="term" value="F:hydrolase activity"/>
    <property type="evidence" value="ECO:0007669"/>
    <property type="project" value="UniProtKB-KW"/>
</dbReference>
<evidence type="ECO:0000313" key="5">
    <source>
        <dbReference type="Proteomes" id="UP001597417"/>
    </source>
</evidence>
<evidence type="ECO:0000256" key="1">
    <source>
        <dbReference type="ARBA" id="ARBA00022801"/>
    </source>
</evidence>
<feature type="region of interest" description="Disordered" evidence="2">
    <location>
        <begin position="1"/>
        <end position="21"/>
    </location>
</feature>
<evidence type="ECO:0000256" key="2">
    <source>
        <dbReference type="SAM" id="MobiDB-lite"/>
    </source>
</evidence>
<comment type="caution">
    <text evidence="4">The sequence shown here is derived from an EMBL/GenBank/DDBJ whole genome shotgun (WGS) entry which is preliminary data.</text>
</comment>
<keyword evidence="1 4" id="KW-0378">Hydrolase</keyword>
<name>A0ABW5FQ38_9PSEU</name>
<dbReference type="Pfam" id="PF20434">
    <property type="entry name" value="BD-FAE"/>
    <property type="match status" value="1"/>
</dbReference>
<dbReference type="RefSeq" id="WP_378262869.1">
    <property type="nucleotide sequence ID" value="NZ_JBHUKR010000005.1"/>
</dbReference>
<evidence type="ECO:0000259" key="3">
    <source>
        <dbReference type="Pfam" id="PF20434"/>
    </source>
</evidence>
<dbReference type="SUPFAM" id="SSF53474">
    <property type="entry name" value="alpha/beta-Hydrolases"/>
    <property type="match status" value="1"/>
</dbReference>
<dbReference type="Gene3D" id="3.40.50.1820">
    <property type="entry name" value="alpha/beta hydrolase"/>
    <property type="match status" value="1"/>
</dbReference>
<reference evidence="5" key="1">
    <citation type="journal article" date="2019" name="Int. J. Syst. Evol. Microbiol.">
        <title>The Global Catalogue of Microorganisms (GCM) 10K type strain sequencing project: providing services to taxonomists for standard genome sequencing and annotation.</title>
        <authorList>
            <consortium name="The Broad Institute Genomics Platform"/>
            <consortium name="The Broad Institute Genome Sequencing Center for Infectious Disease"/>
            <person name="Wu L."/>
            <person name="Ma J."/>
        </authorList>
    </citation>
    <scope>NUCLEOTIDE SEQUENCE [LARGE SCALE GENOMIC DNA]</scope>
    <source>
        <strain evidence="5">CGMCC 4.7645</strain>
    </source>
</reference>
<keyword evidence="5" id="KW-1185">Reference proteome</keyword>
<dbReference type="InterPro" id="IPR029058">
    <property type="entry name" value="AB_hydrolase_fold"/>
</dbReference>
<dbReference type="EC" id="3.4.-.-" evidence="4"/>
<feature type="domain" description="BD-FAE-like" evidence="3">
    <location>
        <begin position="31"/>
        <end position="126"/>
    </location>
</feature>
<dbReference type="PANTHER" id="PTHR48081">
    <property type="entry name" value="AB HYDROLASE SUPERFAMILY PROTEIN C4A8.06C"/>
    <property type="match status" value="1"/>
</dbReference>
<sequence length="238" mass="25311">MDRSILTRPAPEPDRTLRYGDGPDHLADAWLPSSEGKPLVLFVHGGFWSPEYDRTHTRVLCAALRDEGWPVAAIEYRRTSGRPEHYTEDLRAALSRVPQQMPGAGTVLMGHSAGGHLALWAASTVNDLIGTIALAPVADLGLAHEQRLGDGAVAEFLGGPPSARPDLDPVLLSDPANPVVLVHGAADTGVPVSQSVSYVDAHPMAKLLALPGIAHFELIDPASEAWPSVLAELEGIDR</sequence>
<protein>
    <submittedName>
        <fullName evidence="4">Alpha/beta hydrolase family protein</fullName>
        <ecNumber evidence="4">3.4.-.-</ecNumber>
    </submittedName>
</protein>
<evidence type="ECO:0000313" key="4">
    <source>
        <dbReference type="EMBL" id="MFD2416245.1"/>
    </source>
</evidence>
<gene>
    <name evidence="4" type="ORF">ACFSXZ_07880</name>
</gene>
<dbReference type="Proteomes" id="UP001597417">
    <property type="component" value="Unassembled WGS sequence"/>
</dbReference>
<accession>A0ABW5FQ38</accession>
<organism evidence="4 5">
    <name type="scientific">Amycolatopsis pigmentata</name>
    <dbReference type="NCBI Taxonomy" id="450801"/>
    <lineage>
        <taxon>Bacteria</taxon>
        <taxon>Bacillati</taxon>
        <taxon>Actinomycetota</taxon>
        <taxon>Actinomycetes</taxon>
        <taxon>Pseudonocardiales</taxon>
        <taxon>Pseudonocardiaceae</taxon>
        <taxon>Amycolatopsis</taxon>
    </lineage>
</organism>
<dbReference type="InterPro" id="IPR050300">
    <property type="entry name" value="GDXG_lipolytic_enzyme"/>
</dbReference>